<dbReference type="Pfam" id="PF22466">
    <property type="entry name" value="PSF3_N"/>
    <property type="match status" value="1"/>
</dbReference>
<dbReference type="eggNOG" id="KOG1106">
    <property type="taxonomic scope" value="Eukaryota"/>
</dbReference>
<dbReference type="GO" id="GO:1902975">
    <property type="term" value="P:mitotic DNA replication initiation"/>
    <property type="evidence" value="ECO:0007669"/>
    <property type="project" value="TreeGrafter"/>
</dbReference>
<comment type="similarity">
    <text evidence="2 6">Belongs to the GINS3/PSF3 family.</text>
</comment>
<comment type="function">
    <text evidence="6">The GINS complex plays an essential role in the initiation of DNA replication.</text>
</comment>
<keyword evidence="4 6" id="KW-0539">Nucleus</keyword>
<reference evidence="9" key="2">
    <citation type="submission" date="2017-05" db="UniProtKB">
        <authorList>
            <consortium name="EnsemblMetazoa"/>
        </authorList>
    </citation>
    <scope>IDENTIFICATION</scope>
</reference>
<evidence type="ECO:0000256" key="4">
    <source>
        <dbReference type="ARBA" id="ARBA00023242"/>
    </source>
</evidence>
<feature type="domain" description="DNA replication complex GINS protein PSF3 N-terminal" evidence="8">
    <location>
        <begin position="27"/>
        <end position="80"/>
    </location>
</feature>
<dbReference type="AlphaFoldDB" id="A0A1X7VM15"/>
<evidence type="ECO:0000256" key="2">
    <source>
        <dbReference type="ARBA" id="ARBA00006343"/>
    </source>
</evidence>
<evidence type="ECO:0000256" key="5">
    <source>
        <dbReference type="ARBA" id="ARBA00045258"/>
    </source>
</evidence>
<evidence type="ECO:0000313" key="10">
    <source>
        <dbReference type="Proteomes" id="UP000007879"/>
    </source>
</evidence>
<organism evidence="9">
    <name type="scientific">Amphimedon queenslandica</name>
    <name type="common">Sponge</name>
    <dbReference type="NCBI Taxonomy" id="400682"/>
    <lineage>
        <taxon>Eukaryota</taxon>
        <taxon>Metazoa</taxon>
        <taxon>Porifera</taxon>
        <taxon>Demospongiae</taxon>
        <taxon>Heteroscleromorpha</taxon>
        <taxon>Haplosclerida</taxon>
        <taxon>Niphatidae</taxon>
        <taxon>Amphimedon</taxon>
    </lineage>
</organism>
<dbReference type="Proteomes" id="UP000007879">
    <property type="component" value="Unassembled WGS sequence"/>
</dbReference>
<dbReference type="Gene3D" id="1.20.58.2050">
    <property type="match status" value="1"/>
</dbReference>
<dbReference type="InterPro" id="IPR055221">
    <property type="entry name" value="PSF3_N"/>
</dbReference>
<dbReference type="InParanoid" id="A0A1X7VM15"/>
<dbReference type="CDD" id="cd11713">
    <property type="entry name" value="GINS_A_psf3"/>
    <property type="match status" value="1"/>
</dbReference>
<dbReference type="OrthoDB" id="10251744at2759"/>
<dbReference type="EnsemblMetazoa" id="Aqu2.1.40929_001">
    <property type="protein sequence ID" value="Aqu2.1.40929_001"/>
    <property type="gene ID" value="Aqu2.1.40929"/>
</dbReference>
<dbReference type="InterPro" id="IPR010492">
    <property type="entry name" value="GINS_Psf3"/>
</dbReference>
<accession>A0A1X7VM15</accession>
<evidence type="ECO:0000259" key="7">
    <source>
        <dbReference type="Pfam" id="PF05916"/>
    </source>
</evidence>
<proteinExistence type="inferred from homology"/>
<dbReference type="SUPFAM" id="SSF158573">
    <property type="entry name" value="GINS helical bundle-like"/>
    <property type="match status" value="1"/>
</dbReference>
<dbReference type="PANTHER" id="PTHR22768:SF0">
    <property type="entry name" value="DNA REPLICATION COMPLEX GINS PROTEIN PSF3"/>
    <property type="match status" value="1"/>
</dbReference>
<dbReference type="Pfam" id="PF05916">
    <property type="entry name" value="Sld5"/>
    <property type="match status" value="1"/>
</dbReference>
<evidence type="ECO:0000256" key="1">
    <source>
        <dbReference type="ARBA" id="ARBA00004123"/>
    </source>
</evidence>
<dbReference type="STRING" id="400682.A0A1X7VM15"/>
<evidence type="ECO:0000256" key="3">
    <source>
        <dbReference type="ARBA" id="ARBA00022705"/>
    </source>
</evidence>
<dbReference type="FunCoup" id="A0A1X7VM15">
    <property type="interactions" value="271"/>
</dbReference>
<dbReference type="KEGG" id="aqu:100632021"/>
<dbReference type="CDD" id="cd21693">
    <property type="entry name" value="GINS_B_Psf3"/>
    <property type="match status" value="1"/>
</dbReference>
<dbReference type="InterPro" id="IPR038437">
    <property type="entry name" value="GINS_Psf3_sf"/>
</dbReference>
<protein>
    <recommendedName>
        <fullName evidence="6">DNA replication complex GINS protein PSF3</fullName>
    </recommendedName>
</protein>
<dbReference type="PANTHER" id="PTHR22768">
    <property type="entry name" value="DNA REPLICATION COMPLEX GINS PROTEIN PSF3"/>
    <property type="match status" value="1"/>
</dbReference>
<dbReference type="InterPro" id="IPR021151">
    <property type="entry name" value="GINS_A"/>
</dbReference>
<reference evidence="10" key="1">
    <citation type="journal article" date="2010" name="Nature">
        <title>The Amphimedon queenslandica genome and the evolution of animal complexity.</title>
        <authorList>
            <person name="Srivastava M."/>
            <person name="Simakov O."/>
            <person name="Chapman J."/>
            <person name="Fahey B."/>
            <person name="Gauthier M.E."/>
            <person name="Mitros T."/>
            <person name="Richards G.S."/>
            <person name="Conaco C."/>
            <person name="Dacre M."/>
            <person name="Hellsten U."/>
            <person name="Larroux C."/>
            <person name="Putnam N.H."/>
            <person name="Stanke M."/>
            <person name="Adamska M."/>
            <person name="Darling A."/>
            <person name="Degnan S.M."/>
            <person name="Oakley T.H."/>
            <person name="Plachetzki D.C."/>
            <person name="Zhai Y."/>
            <person name="Adamski M."/>
            <person name="Calcino A."/>
            <person name="Cummins S.F."/>
            <person name="Goodstein D.M."/>
            <person name="Harris C."/>
            <person name="Jackson D.J."/>
            <person name="Leys S.P."/>
            <person name="Shu S."/>
            <person name="Woodcroft B.J."/>
            <person name="Vervoort M."/>
            <person name="Kosik K.S."/>
            <person name="Manning G."/>
            <person name="Degnan B.M."/>
            <person name="Rokhsar D.S."/>
        </authorList>
    </citation>
    <scope>NUCLEOTIDE SEQUENCE [LARGE SCALE GENOMIC DNA]</scope>
</reference>
<sequence length="222" mass="25587">MSGTSSQTLSFTKPSPSLPAGTGEDYWSLDDFISSKERIPSMVEENISFQRLGHICPHTREAHLLSKTKLDLPLWLAKSLNRKEMISITFPKAYKESMRTALSADPTVIDLHRNGPYFYSVGLSLLQFKLDKDRDKDEEEKERLAKTLIETFVRRLRVIMDSSHNYYCANTTNMTNQLDELEKYLFSLGQEALTKQIQYERGHNKIIMASSLTSNSRKRKRN</sequence>
<comment type="subcellular location">
    <subcellularLocation>
        <location evidence="1 6">Nucleus</location>
    </subcellularLocation>
</comment>
<feature type="domain" description="GINS subunit" evidence="7">
    <location>
        <begin position="94"/>
        <end position="195"/>
    </location>
</feature>
<dbReference type="EnsemblMetazoa" id="XM_003383755.2">
    <property type="protein sequence ID" value="XP_003383803.1"/>
    <property type="gene ID" value="LOC100632021"/>
</dbReference>
<evidence type="ECO:0000313" key="9">
    <source>
        <dbReference type="EnsemblMetazoa" id="Aqu2.1.40929_001"/>
    </source>
</evidence>
<name>A0A1X7VM15_AMPQE</name>
<evidence type="ECO:0000256" key="6">
    <source>
        <dbReference type="RuleBase" id="RU367161"/>
    </source>
</evidence>
<dbReference type="OMA" id="CANTTNM"/>
<dbReference type="GO" id="GO:0000811">
    <property type="term" value="C:GINS complex"/>
    <property type="evidence" value="ECO:0007669"/>
    <property type="project" value="UniProtKB-UniRule"/>
</dbReference>
<keyword evidence="10" id="KW-1185">Reference proteome</keyword>
<keyword evidence="3 6" id="KW-0235">DNA replication</keyword>
<dbReference type="InterPro" id="IPR036224">
    <property type="entry name" value="GINS_bundle-like_dom_sf"/>
</dbReference>
<comment type="subunit">
    <text evidence="6">Component of the GINS complex.</text>
</comment>
<gene>
    <name evidence="9" type="primary">100632021</name>
</gene>
<dbReference type="SUPFAM" id="SSF160059">
    <property type="entry name" value="PriA/YqbF domain"/>
    <property type="match status" value="1"/>
</dbReference>
<comment type="function">
    <text evidence="5">Required for correct functioning of the GINS complex, a complex that plays an essential role in the initiation of DNA replication, and progression of DNA replication forks. GINS complex is a core component of CDC45-MCM-GINS (CMG) helicase, the molecular machine that unwinds template DNA during replication, and around which the replisome is built.</text>
</comment>
<evidence type="ECO:0000259" key="8">
    <source>
        <dbReference type="Pfam" id="PF22466"/>
    </source>
</evidence>